<dbReference type="SMART" id="SM00454">
    <property type="entry name" value="SAM"/>
    <property type="match status" value="1"/>
</dbReference>
<dbReference type="SUPFAM" id="SSF47769">
    <property type="entry name" value="SAM/Pointed domain"/>
    <property type="match status" value="1"/>
</dbReference>
<feature type="compositionally biased region" description="Basic and acidic residues" evidence="3">
    <location>
        <begin position="374"/>
        <end position="384"/>
    </location>
</feature>
<dbReference type="Gene3D" id="1.10.150.50">
    <property type="entry name" value="Transcription Factor, Ets-1"/>
    <property type="match status" value="1"/>
</dbReference>
<dbReference type="GeneTree" id="ENSGT00940000156709"/>
<dbReference type="FunFam" id="2.30.29.30:FF:000092">
    <property type="entry name" value="Connector enhancer of kinase suppressor of Ras 2"/>
    <property type="match status" value="1"/>
</dbReference>
<dbReference type="Proteomes" id="UP000694397">
    <property type="component" value="Chromosome 24"/>
</dbReference>
<dbReference type="InterPro" id="IPR036034">
    <property type="entry name" value="PDZ_sf"/>
</dbReference>
<feature type="region of interest" description="Disordered" evidence="3">
    <location>
        <begin position="267"/>
        <end position="351"/>
    </location>
</feature>
<evidence type="ECO:0000313" key="9">
    <source>
        <dbReference type="Proteomes" id="UP000694397"/>
    </source>
</evidence>
<dbReference type="CDD" id="cd01260">
    <property type="entry name" value="PH_CNK_mammalian-like"/>
    <property type="match status" value="1"/>
</dbReference>
<protein>
    <submittedName>
        <fullName evidence="8">Connector enhancer of kinase suppressor of Ras 2</fullName>
    </submittedName>
</protein>
<evidence type="ECO:0000259" key="7">
    <source>
        <dbReference type="PROSITE" id="PS51290"/>
    </source>
</evidence>
<dbReference type="InterPro" id="IPR049628">
    <property type="entry name" value="CNK1-3_SAM"/>
</dbReference>
<feature type="region of interest" description="Disordered" evidence="3">
    <location>
        <begin position="929"/>
        <end position="964"/>
    </location>
</feature>
<dbReference type="PROSITE" id="PS51290">
    <property type="entry name" value="CRIC"/>
    <property type="match status" value="1"/>
</dbReference>
<dbReference type="GO" id="GO:0005737">
    <property type="term" value="C:cytoplasm"/>
    <property type="evidence" value="ECO:0007669"/>
    <property type="project" value="InterPro"/>
</dbReference>
<feature type="domain" description="PDZ" evidence="6">
    <location>
        <begin position="215"/>
        <end position="270"/>
    </location>
</feature>
<feature type="region of interest" description="Disordered" evidence="3">
    <location>
        <begin position="605"/>
        <end position="697"/>
    </location>
</feature>
<dbReference type="SUPFAM" id="SSF50729">
    <property type="entry name" value="PH domain-like"/>
    <property type="match status" value="1"/>
</dbReference>
<dbReference type="Pfam" id="PF00169">
    <property type="entry name" value="PH"/>
    <property type="match status" value="1"/>
</dbReference>
<sequence length="964" mass="107570">MALVMEPVSKWTPGQVVDWMKGLDDCLQQYIKNFERERIGGEQLLRITHQELEDLGVSRIGHQELILEAVDLLCALNYGLETENLKTLSHKLNASAKNLQNFITGRRRSGHYDGRTARKLPNDFLTSVVDLIGAAKSLLAWLDRSPFAAVSDYSVTRNNVIQLCLELTTIVQQDSTVYETENKILHVCKTLSGVCDHIISLSSDPVASQSAHLEVVQLSNVKPAEGLGMYIKSTYDGLHVITGTTEGSPADRCKKIHAGDEVIQVNHQTVPVVPKSPSSSVATPSSTASTISTPSKRDSSALQDLFIPPPPAEPYTPRDEEGNLPADDPSRRHGGVPVAEGSESPNSFLDQEYRKRFPLSDEESVLYCYEYDKSRGASSGRRDSTPTYDNSLMRYAGEEKGAADEFRTRSSKRDTGRRAKKKGEKGGSPGAHYTLLPSLQMEVMRQESASTPSSDSASLYQQSSLLSKSRKKNKAGPLASISKRRISCKDLGRGDCEGWLWKKRDVKSYFSHKWKKYWFVLKDSCLYWYLDEEDEKAEGFVSLPEFKIDRASECRKKYAFKACHPKIKSFYFAADSVDDMNRWLSRLNMGAVGFAERERIRQEQGERAEYWSESEHEDNETPSTPKQGSPPPPYDTYPRPPSMSCASPYLEPKHGRLSSTETSQSRSSHEEFRSEPPGGSSSGGGSPARKSTSQRRSWQDLIETPLTSSGLHYLQTLPLEDAVFGEPGAGLSPEGRRQSTLPAQRSLLHEHYGPLASGGADQLLSVPGGGGKPRSYTLPRDGGLHALFSTSTSGEHSDAQRCQRGWSQSHERDAGEEEGRGARTERSGRQQEGRQPADSLQDLYRALEQAGLTPMGEHRMSTRLQLKRSFVRRCTDPLLNDQSHRLRILQSTLKDREWEMALIDKLLTNPKLTSCEFQEWKRTYRELFADGPQPQAPPTGLPERESSPRVPTLSHTHSYIETHV</sequence>
<dbReference type="OrthoDB" id="74412at2759"/>
<dbReference type="Pfam" id="PF06663">
    <property type="entry name" value="CNK2_3_dom"/>
    <property type="match status" value="1"/>
</dbReference>
<feature type="compositionally biased region" description="Pro residues" evidence="3">
    <location>
        <begin position="628"/>
        <end position="641"/>
    </location>
</feature>
<feature type="region of interest" description="Disordered" evidence="3">
    <location>
        <begin position="767"/>
        <end position="838"/>
    </location>
</feature>
<dbReference type="CDD" id="cd06748">
    <property type="entry name" value="PDZ_CNK1_2_3-like"/>
    <property type="match status" value="1"/>
</dbReference>
<dbReference type="InterPro" id="IPR011993">
    <property type="entry name" value="PH-like_dom_sf"/>
</dbReference>
<evidence type="ECO:0000256" key="3">
    <source>
        <dbReference type="SAM" id="MobiDB-lite"/>
    </source>
</evidence>
<dbReference type="Gene3D" id="2.30.42.10">
    <property type="match status" value="1"/>
</dbReference>
<dbReference type="InterPro" id="IPR001478">
    <property type="entry name" value="PDZ"/>
</dbReference>
<dbReference type="Gene3D" id="2.30.29.30">
    <property type="entry name" value="Pleckstrin-homology domain (PH domain)/Phosphotyrosine-binding domain (PTB)"/>
    <property type="match status" value="1"/>
</dbReference>
<evidence type="ECO:0000256" key="2">
    <source>
        <dbReference type="ARBA" id="ARBA00022553"/>
    </source>
</evidence>
<evidence type="ECO:0000256" key="1">
    <source>
        <dbReference type="ARBA" id="ARBA00009498"/>
    </source>
</evidence>
<gene>
    <name evidence="8" type="primary">CNKSR2</name>
</gene>
<dbReference type="GO" id="GO:0016020">
    <property type="term" value="C:membrane"/>
    <property type="evidence" value="ECO:0007669"/>
    <property type="project" value="InterPro"/>
</dbReference>
<dbReference type="PANTHER" id="PTHR12844">
    <property type="entry name" value="CONNECTOR ENCHANCER OF KINASE SUPPRESSOR OF RAS"/>
    <property type="match status" value="1"/>
</dbReference>
<feature type="domain" description="SAM" evidence="5">
    <location>
        <begin position="11"/>
        <end position="76"/>
    </location>
</feature>
<feature type="compositionally biased region" description="Basic and acidic residues" evidence="3">
    <location>
        <begin position="809"/>
        <end position="832"/>
    </location>
</feature>
<dbReference type="Pfam" id="PF10534">
    <property type="entry name" value="CRIC_ras_sig"/>
    <property type="match status" value="1"/>
</dbReference>
<dbReference type="SUPFAM" id="SSF50156">
    <property type="entry name" value="PDZ domain-like"/>
    <property type="match status" value="1"/>
</dbReference>
<feature type="compositionally biased region" description="Low complexity" evidence="3">
    <location>
        <begin position="448"/>
        <end position="467"/>
    </location>
</feature>
<dbReference type="InterPro" id="IPR001660">
    <property type="entry name" value="SAM"/>
</dbReference>
<feature type="compositionally biased region" description="Basic and acidic residues" evidence="3">
    <location>
        <begin position="605"/>
        <end position="614"/>
    </location>
</feature>
<dbReference type="Pfam" id="PF00595">
    <property type="entry name" value="PDZ"/>
    <property type="match status" value="1"/>
</dbReference>
<name>A0A8C9WI52_SCLFO</name>
<keyword evidence="2" id="KW-0597">Phosphoprotein</keyword>
<keyword evidence="9" id="KW-1185">Reference proteome</keyword>
<dbReference type="Ensembl" id="ENSSFOT00015083411.1">
    <property type="protein sequence ID" value="ENSSFOP00015076170.1"/>
    <property type="gene ID" value="ENSSFOG00015017278.2"/>
</dbReference>
<feature type="compositionally biased region" description="Low complexity" evidence="3">
    <location>
        <begin position="269"/>
        <end position="294"/>
    </location>
</feature>
<evidence type="ECO:0000259" key="4">
    <source>
        <dbReference type="PROSITE" id="PS50003"/>
    </source>
</evidence>
<dbReference type="PANTHER" id="PTHR12844:SF21">
    <property type="entry name" value="CONNECTOR ENHANCER OF KINASE SUPPRESSOR OF RAS 2"/>
    <property type="match status" value="1"/>
</dbReference>
<dbReference type="Pfam" id="PF00536">
    <property type="entry name" value="SAM_1"/>
    <property type="match status" value="1"/>
</dbReference>
<dbReference type="InterPro" id="IPR010599">
    <property type="entry name" value="CNK2/3_dom"/>
</dbReference>
<comment type="similarity">
    <text evidence="1">Belongs to the CNKSR family.</text>
</comment>
<evidence type="ECO:0000259" key="6">
    <source>
        <dbReference type="PROSITE" id="PS50106"/>
    </source>
</evidence>
<dbReference type="PROSITE" id="PS50105">
    <property type="entry name" value="SAM_DOMAIN"/>
    <property type="match status" value="1"/>
</dbReference>
<reference evidence="8" key="2">
    <citation type="submission" date="2025-08" db="UniProtKB">
        <authorList>
            <consortium name="Ensembl"/>
        </authorList>
    </citation>
    <scope>IDENTIFICATION</scope>
</reference>
<dbReference type="GO" id="GO:0009966">
    <property type="term" value="P:regulation of signal transduction"/>
    <property type="evidence" value="ECO:0007669"/>
    <property type="project" value="InterPro"/>
</dbReference>
<dbReference type="PROSITE" id="PS50003">
    <property type="entry name" value="PH_DOMAIN"/>
    <property type="match status" value="1"/>
</dbReference>
<feature type="region of interest" description="Disordered" evidence="3">
    <location>
        <begin position="374"/>
        <end position="478"/>
    </location>
</feature>
<feature type="compositionally biased region" description="Basic and acidic residues" evidence="3">
    <location>
        <begin position="396"/>
        <end position="417"/>
    </location>
</feature>
<dbReference type="PROSITE" id="PS50106">
    <property type="entry name" value="PDZ"/>
    <property type="match status" value="1"/>
</dbReference>
<dbReference type="CDD" id="cd09511">
    <property type="entry name" value="SAM_CNK1_2_3-suppressor"/>
    <property type="match status" value="1"/>
</dbReference>
<feature type="domain" description="CRIC" evidence="7">
    <location>
        <begin position="84"/>
        <end position="178"/>
    </location>
</feature>
<dbReference type="InterPro" id="IPR051566">
    <property type="entry name" value="CNKSR"/>
</dbReference>
<reference evidence="8" key="3">
    <citation type="submission" date="2025-09" db="UniProtKB">
        <authorList>
            <consortium name="Ensembl"/>
        </authorList>
    </citation>
    <scope>IDENTIFICATION</scope>
</reference>
<evidence type="ECO:0000313" key="8">
    <source>
        <dbReference type="Ensembl" id="ENSSFOP00015076170.1"/>
    </source>
</evidence>
<dbReference type="InterPro" id="IPR013761">
    <property type="entry name" value="SAM/pointed_sf"/>
</dbReference>
<reference evidence="8 9" key="1">
    <citation type="submission" date="2019-04" db="EMBL/GenBank/DDBJ databases">
        <authorList>
            <consortium name="Wellcome Sanger Institute Data Sharing"/>
        </authorList>
    </citation>
    <scope>NUCLEOTIDE SEQUENCE [LARGE SCALE GENOMIC DNA]</scope>
</reference>
<organism evidence="8 9">
    <name type="scientific">Scleropages formosus</name>
    <name type="common">Asian bonytongue</name>
    <name type="synonym">Osteoglossum formosum</name>
    <dbReference type="NCBI Taxonomy" id="113540"/>
    <lineage>
        <taxon>Eukaryota</taxon>
        <taxon>Metazoa</taxon>
        <taxon>Chordata</taxon>
        <taxon>Craniata</taxon>
        <taxon>Vertebrata</taxon>
        <taxon>Euteleostomi</taxon>
        <taxon>Actinopterygii</taxon>
        <taxon>Neopterygii</taxon>
        <taxon>Teleostei</taxon>
        <taxon>Osteoglossocephala</taxon>
        <taxon>Osteoglossomorpha</taxon>
        <taxon>Osteoglossiformes</taxon>
        <taxon>Osteoglossidae</taxon>
        <taxon>Scleropages</taxon>
    </lineage>
</organism>
<dbReference type="SMART" id="SM00233">
    <property type="entry name" value="PH"/>
    <property type="match status" value="1"/>
</dbReference>
<dbReference type="AlphaFoldDB" id="A0A8C9WI52"/>
<accession>A0A8C9WI52</accession>
<dbReference type="InterPro" id="IPR001849">
    <property type="entry name" value="PH_domain"/>
</dbReference>
<dbReference type="FunFam" id="1.10.150.50:FF:000019">
    <property type="entry name" value="Connector enhancer of kinase suppressor of Ras 2"/>
    <property type="match status" value="1"/>
</dbReference>
<proteinExistence type="inferred from homology"/>
<feature type="domain" description="PH" evidence="4">
    <location>
        <begin position="493"/>
        <end position="592"/>
    </location>
</feature>
<dbReference type="InterPro" id="IPR017874">
    <property type="entry name" value="CRIC_domain"/>
</dbReference>
<evidence type="ECO:0000259" key="5">
    <source>
        <dbReference type="PROSITE" id="PS50105"/>
    </source>
</evidence>
<dbReference type="FunFam" id="2.30.42.10:FF:000060">
    <property type="entry name" value="Connector enhancer of kinase suppressor of Ras 2"/>
    <property type="match status" value="1"/>
</dbReference>